<dbReference type="InterPro" id="IPR000182">
    <property type="entry name" value="GNAT_dom"/>
</dbReference>
<dbReference type="EMBL" id="JAUEDK010000074">
    <property type="protein sequence ID" value="MDN0077555.1"/>
    <property type="molecule type" value="Genomic_DNA"/>
</dbReference>
<feature type="domain" description="N-acetyltransferase" evidence="3">
    <location>
        <begin position="31"/>
        <end position="107"/>
    </location>
</feature>
<accession>A0ABT7XUZ3</accession>
<evidence type="ECO:0000256" key="2">
    <source>
        <dbReference type="ARBA" id="ARBA00023315"/>
    </source>
</evidence>
<keyword evidence="2" id="KW-0012">Acyltransferase</keyword>
<reference evidence="4" key="1">
    <citation type="submission" date="2023-06" db="EMBL/GenBank/DDBJ databases">
        <authorList>
            <person name="Zhang S."/>
        </authorList>
    </citation>
    <scope>NUCLEOTIDE SEQUENCE</scope>
    <source>
        <strain evidence="4">SG2303</strain>
    </source>
</reference>
<dbReference type="InterPro" id="IPR050832">
    <property type="entry name" value="Bact_Acetyltransf"/>
</dbReference>
<dbReference type="PROSITE" id="PS51186">
    <property type="entry name" value="GNAT"/>
    <property type="match status" value="1"/>
</dbReference>
<protein>
    <submittedName>
        <fullName evidence="4">GNAT family N-acetyltransferase</fullName>
    </submittedName>
</protein>
<evidence type="ECO:0000256" key="1">
    <source>
        <dbReference type="ARBA" id="ARBA00022679"/>
    </source>
</evidence>
<dbReference type="CDD" id="cd04301">
    <property type="entry name" value="NAT_SF"/>
    <property type="match status" value="1"/>
</dbReference>
<dbReference type="Pfam" id="PF00583">
    <property type="entry name" value="Acetyltransf_1"/>
    <property type="match status" value="1"/>
</dbReference>
<keyword evidence="1" id="KW-0808">Transferase</keyword>
<dbReference type="PANTHER" id="PTHR43877:SF2">
    <property type="entry name" value="AMINOALKYLPHOSPHONATE N-ACETYLTRANSFERASE-RELATED"/>
    <property type="match status" value="1"/>
</dbReference>
<proteinExistence type="predicted"/>
<dbReference type="PANTHER" id="PTHR43877">
    <property type="entry name" value="AMINOALKYLPHOSPHONATE N-ACETYLTRANSFERASE-RELATED-RELATED"/>
    <property type="match status" value="1"/>
</dbReference>
<gene>
    <name evidence="4" type="ORF">QU481_22295</name>
</gene>
<dbReference type="SUPFAM" id="SSF55729">
    <property type="entry name" value="Acyl-CoA N-acyltransferases (Nat)"/>
    <property type="match status" value="1"/>
</dbReference>
<sequence>MSTSRAVARLLEQLGYPCEESALLSLHFIPQLVLDGAFARIGYFCVDEGVQSRRLGAELEHHVERLARERGCDRIEVHCHGRRERAHRFYARQGYEESPKYLMKRLV</sequence>
<comment type="caution">
    <text evidence="4">The sequence shown here is derived from an EMBL/GenBank/DDBJ whole genome shotgun (WGS) entry which is preliminary data.</text>
</comment>
<keyword evidence="5" id="KW-1185">Reference proteome</keyword>
<evidence type="ECO:0000259" key="3">
    <source>
        <dbReference type="PROSITE" id="PS51186"/>
    </source>
</evidence>
<name>A0ABT7XUZ3_9NEIS</name>
<organism evidence="4 5">
    <name type="scientific">Crenobacter oryzisoli</name>
    <dbReference type="NCBI Taxonomy" id="3056844"/>
    <lineage>
        <taxon>Bacteria</taxon>
        <taxon>Pseudomonadati</taxon>
        <taxon>Pseudomonadota</taxon>
        <taxon>Betaproteobacteria</taxon>
        <taxon>Neisseriales</taxon>
        <taxon>Neisseriaceae</taxon>
        <taxon>Crenobacter</taxon>
    </lineage>
</organism>
<dbReference type="Gene3D" id="3.40.630.30">
    <property type="match status" value="1"/>
</dbReference>
<evidence type="ECO:0000313" key="4">
    <source>
        <dbReference type="EMBL" id="MDN0077555.1"/>
    </source>
</evidence>
<evidence type="ECO:0000313" key="5">
    <source>
        <dbReference type="Proteomes" id="UP001168540"/>
    </source>
</evidence>
<dbReference type="RefSeq" id="WP_289832186.1">
    <property type="nucleotide sequence ID" value="NZ_JAUEDK010000074.1"/>
</dbReference>
<dbReference type="Proteomes" id="UP001168540">
    <property type="component" value="Unassembled WGS sequence"/>
</dbReference>
<dbReference type="InterPro" id="IPR016181">
    <property type="entry name" value="Acyl_CoA_acyltransferase"/>
</dbReference>